<feature type="binding site" evidence="7 8">
    <location>
        <position position="42"/>
    </location>
    <ligand>
        <name>S-adenosyl-L-methionine</name>
        <dbReference type="ChEBI" id="CHEBI:59789"/>
    </ligand>
</feature>
<dbReference type="PROSITE" id="PS01131">
    <property type="entry name" value="RRNA_A_DIMETH"/>
    <property type="match status" value="1"/>
</dbReference>
<dbReference type="GO" id="GO:0003723">
    <property type="term" value="F:RNA binding"/>
    <property type="evidence" value="ECO:0007669"/>
    <property type="project" value="UniProtKB-UniRule"/>
</dbReference>
<feature type="binding site" evidence="7 8">
    <location>
        <position position="15"/>
    </location>
    <ligand>
        <name>S-adenosyl-L-methionine</name>
        <dbReference type="ChEBI" id="CHEBI:59789"/>
    </ligand>
</feature>
<reference evidence="10" key="1">
    <citation type="submission" date="2020-06" db="EMBL/GenBank/DDBJ databases">
        <title>Novel chitinolytic bacterium.</title>
        <authorList>
            <person name="Ungkulpasvich U."/>
            <person name="Kosugi A."/>
            <person name="Uke A."/>
        </authorList>
    </citation>
    <scope>NUCLEOTIDE SEQUENCE</scope>
    <source>
        <strain evidence="10">UUS1-1</strain>
    </source>
</reference>
<dbReference type="FunFam" id="3.40.50.150:FF:000023">
    <property type="entry name" value="Ribosomal RNA small subunit methyltransferase A"/>
    <property type="match status" value="1"/>
</dbReference>
<evidence type="ECO:0000256" key="6">
    <source>
        <dbReference type="ARBA" id="ARBA00022884"/>
    </source>
</evidence>
<keyword evidence="3 7" id="KW-0489">Methyltransferase</keyword>
<dbReference type="GO" id="GO:0052908">
    <property type="term" value="F:16S rRNA (adenine(1518)-N(6)/adenine(1519)-N(6))-dimethyltransferase activity"/>
    <property type="evidence" value="ECO:0007669"/>
    <property type="project" value="UniProtKB-EC"/>
</dbReference>
<protein>
    <recommendedName>
        <fullName evidence="7">Ribosomal RNA small subunit methyltransferase A</fullName>
        <ecNumber evidence="7">2.1.1.182</ecNumber>
    </recommendedName>
    <alternativeName>
        <fullName evidence="7">16S rRNA (adenine(1518)-N(6)/adenine(1519)-N(6))-dimethyltransferase</fullName>
    </alternativeName>
    <alternativeName>
        <fullName evidence="7">16S rRNA dimethyladenosine transferase</fullName>
    </alternativeName>
    <alternativeName>
        <fullName evidence="7">16S rRNA dimethylase</fullName>
    </alternativeName>
    <alternativeName>
        <fullName evidence="7">S-adenosylmethionine-6-N', N'-adenosyl(rRNA) dimethyltransferase</fullName>
    </alternativeName>
</protein>
<keyword evidence="1 7" id="KW-0963">Cytoplasm</keyword>
<evidence type="ECO:0000256" key="1">
    <source>
        <dbReference type="ARBA" id="ARBA00022490"/>
    </source>
</evidence>
<dbReference type="EC" id="2.1.1.182" evidence="7"/>
<dbReference type="GO" id="GO:0005829">
    <property type="term" value="C:cytosol"/>
    <property type="evidence" value="ECO:0007669"/>
    <property type="project" value="TreeGrafter"/>
</dbReference>
<name>A0A8J6LHY1_9FIRM</name>
<dbReference type="PANTHER" id="PTHR11727:SF7">
    <property type="entry name" value="DIMETHYLADENOSINE TRANSFERASE-RELATED"/>
    <property type="match status" value="1"/>
</dbReference>
<dbReference type="InterPro" id="IPR020596">
    <property type="entry name" value="rRNA_Ade_Mease_Trfase_CS"/>
</dbReference>
<dbReference type="InterPro" id="IPR023165">
    <property type="entry name" value="rRNA_Ade_diMease-like_C"/>
</dbReference>
<keyword evidence="2 7" id="KW-0698">rRNA processing</keyword>
<keyword evidence="6 7" id="KW-0694">RNA-binding</keyword>
<dbReference type="PROSITE" id="PS51689">
    <property type="entry name" value="SAM_RNA_A_N6_MT"/>
    <property type="match status" value="1"/>
</dbReference>
<feature type="binding site" evidence="7 8">
    <location>
        <position position="88"/>
    </location>
    <ligand>
        <name>S-adenosyl-L-methionine</name>
        <dbReference type="ChEBI" id="CHEBI:59789"/>
    </ligand>
</feature>
<evidence type="ECO:0000256" key="8">
    <source>
        <dbReference type="PROSITE-ProRule" id="PRU01026"/>
    </source>
</evidence>
<comment type="function">
    <text evidence="7">Specifically dimethylates two adjacent adenosines (A1518 and A1519) in the loop of a conserved hairpin near the 3'-end of 16S rRNA in the 30S particle. May play a critical role in biogenesis of 30S subunits.</text>
</comment>
<keyword evidence="5 7" id="KW-0949">S-adenosyl-L-methionine</keyword>
<keyword evidence="11" id="KW-1185">Reference proteome</keyword>
<gene>
    <name evidence="7 10" type="primary">rsmA</name>
    <name evidence="7" type="synonym">ksgA</name>
    <name evidence="10" type="ORF">G5B42_00435</name>
</gene>
<dbReference type="RefSeq" id="WP_181338468.1">
    <property type="nucleotide sequence ID" value="NZ_JAAKDE010000001.1"/>
</dbReference>
<dbReference type="Gene3D" id="3.40.50.150">
    <property type="entry name" value="Vaccinia Virus protein VP39"/>
    <property type="match status" value="1"/>
</dbReference>
<comment type="catalytic activity">
    <reaction evidence="7">
        <text>adenosine(1518)/adenosine(1519) in 16S rRNA + 4 S-adenosyl-L-methionine = N(6)-dimethyladenosine(1518)/N(6)-dimethyladenosine(1519) in 16S rRNA + 4 S-adenosyl-L-homocysteine + 4 H(+)</text>
        <dbReference type="Rhea" id="RHEA:19609"/>
        <dbReference type="Rhea" id="RHEA-COMP:10232"/>
        <dbReference type="Rhea" id="RHEA-COMP:10233"/>
        <dbReference type="ChEBI" id="CHEBI:15378"/>
        <dbReference type="ChEBI" id="CHEBI:57856"/>
        <dbReference type="ChEBI" id="CHEBI:59789"/>
        <dbReference type="ChEBI" id="CHEBI:74411"/>
        <dbReference type="ChEBI" id="CHEBI:74493"/>
        <dbReference type="EC" id="2.1.1.182"/>
    </reaction>
</comment>
<keyword evidence="4 7" id="KW-0808">Transferase</keyword>
<evidence type="ECO:0000259" key="9">
    <source>
        <dbReference type="SMART" id="SM00650"/>
    </source>
</evidence>
<dbReference type="InterPro" id="IPR001737">
    <property type="entry name" value="KsgA/Erm"/>
</dbReference>
<dbReference type="PANTHER" id="PTHR11727">
    <property type="entry name" value="DIMETHYLADENOSINE TRANSFERASE"/>
    <property type="match status" value="1"/>
</dbReference>
<evidence type="ECO:0000256" key="2">
    <source>
        <dbReference type="ARBA" id="ARBA00022552"/>
    </source>
</evidence>
<organism evidence="10 11">
    <name type="scientific">Capillibacterium thermochitinicola</name>
    <dbReference type="NCBI Taxonomy" id="2699427"/>
    <lineage>
        <taxon>Bacteria</taxon>
        <taxon>Bacillati</taxon>
        <taxon>Bacillota</taxon>
        <taxon>Capillibacterium</taxon>
    </lineage>
</organism>
<proteinExistence type="inferred from homology"/>
<dbReference type="SUPFAM" id="SSF53335">
    <property type="entry name" value="S-adenosyl-L-methionine-dependent methyltransferases"/>
    <property type="match status" value="1"/>
</dbReference>
<dbReference type="SMART" id="SM00650">
    <property type="entry name" value="rADc"/>
    <property type="match status" value="1"/>
</dbReference>
<comment type="subcellular location">
    <subcellularLocation>
        <location evidence="7">Cytoplasm</location>
    </subcellularLocation>
</comment>
<evidence type="ECO:0000256" key="4">
    <source>
        <dbReference type="ARBA" id="ARBA00022679"/>
    </source>
</evidence>
<evidence type="ECO:0000256" key="7">
    <source>
        <dbReference type="HAMAP-Rule" id="MF_00607"/>
    </source>
</evidence>
<evidence type="ECO:0000313" key="11">
    <source>
        <dbReference type="Proteomes" id="UP000657177"/>
    </source>
</evidence>
<dbReference type="InterPro" id="IPR011530">
    <property type="entry name" value="rRNA_adenine_dimethylase"/>
</dbReference>
<feature type="binding site" evidence="7 8">
    <location>
        <position position="63"/>
    </location>
    <ligand>
        <name>S-adenosyl-L-methionine</name>
        <dbReference type="ChEBI" id="CHEBI:59789"/>
    </ligand>
</feature>
<feature type="binding site" evidence="7 8">
    <location>
        <position position="17"/>
    </location>
    <ligand>
        <name>S-adenosyl-L-methionine</name>
        <dbReference type="ChEBI" id="CHEBI:59789"/>
    </ligand>
</feature>
<accession>A0A8J6LHY1</accession>
<comment type="similarity">
    <text evidence="7">Belongs to the class I-like SAM-binding methyltransferase superfamily. rRNA adenine N(6)-methyltransferase family. RsmA subfamily.</text>
</comment>
<sequence>MAKYQVVPKKGLGQNFLADANILRKIVDAAELTVADVVLEIGTGVGALTTALAQAAGRVITVETDRTLAPLLAEVLAGRDNVQLVFGDILKYDPAALLPSPVTAPKVVANLPYYITTPIIFHLLEAGVPWQRLVFLVQKEVADRMVSPPGNKVYGALSVMIQSYCHVELAGVVPPTVFIPRPKVHSAIVKLTPRPREFSPATARCFSLLVRTVFSSRRKNLYNSLRGIFSQLGGEANVMEALRALGLDPQQRGETLSPAEFYALADLCGKNLKGLPQT</sequence>
<evidence type="ECO:0000256" key="5">
    <source>
        <dbReference type="ARBA" id="ARBA00022691"/>
    </source>
</evidence>
<evidence type="ECO:0000313" key="10">
    <source>
        <dbReference type="EMBL" id="MBA2132031.1"/>
    </source>
</evidence>
<feature type="domain" description="Ribosomal RNA adenine methylase transferase N-terminal" evidence="9">
    <location>
        <begin position="22"/>
        <end position="195"/>
    </location>
</feature>
<feature type="binding site" evidence="7 8">
    <location>
        <position position="110"/>
    </location>
    <ligand>
        <name>S-adenosyl-L-methionine</name>
        <dbReference type="ChEBI" id="CHEBI:59789"/>
    </ligand>
</feature>
<dbReference type="Proteomes" id="UP000657177">
    <property type="component" value="Unassembled WGS sequence"/>
</dbReference>
<dbReference type="Pfam" id="PF00398">
    <property type="entry name" value="RrnaAD"/>
    <property type="match status" value="1"/>
</dbReference>
<comment type="caution">
    <text evidence="10">The sequence shown here is derived from an EMBL/GenBank/DDBJ whole genome shotgun (WGS) entry which is preliminary data.</text>
</comment>
<dbReference type="InterPro" id="IPR029063">
    <property type="entry name" value="SAM-dependent_MTases_sf"/>
</dbReference>
<dbReference type="Gene3D" id="1.10.8.100">
    <property type="entry name" value="Ribosomal RNA adenine dimethylase-like, domain 2"/>
    <property type="match status" value="1"/>
</dbReference>
<dbReference type="HAMAP" id="MF_00607">
    <property type="entry name" value="16SrRNA_methyltr_A"/>
    <property type="match status" value="1"/>
</dbReference>
<dbReference type="AlphaFoldDB" id="A0A8J6LHY1"/>
<dbReference type="NCBIfam" id="TIGR00755">
    <property type="entry name" value="ksgA"/>
    <property type="match status" value="1"/>
</dbReference>
<dbReference type="InterPro" id="IPR020598">
    <property type="entry name" value="rRNA_Ade_methylase_Trfase_N"/>
</dbReference>
<evidence type="ECO:0000256" key="3">
    <source>
        <dbReference type="ARBA" id="ARBA00022603"/>
    </source>
</evidence>
<dbReference type="EMBL" id="JAAKDE010000001">
    <property type="protein sequence ID" value="MBA2132031.1"/>
    <property type="molecule type" value="Genomic_DNA"/>
</dbReference>